<organism evidence="2 3">
    <name type="scientific">Candidatus Wolbachia massiliensis</name>
    <dbReference type="NCBI Taxonomy" id="1845000"/>
    <lineage>
        <taxon>Bacteria</taxon>
        <taxon>Pseudomonadati</taxon>
        <taxon>Pseudomonadota</taxon>
        <taxon>Alphaproteobacteria</taxon>
        <taxon>Rickettsiales</taxon>
        <taxon>Anaplasmataceae</taxon>
        <taxon>Wolbachieae</taxon>
        <taxon>Wolbachia</taxon>
    </lineage>
</organism>
<feature type="region of interest" description="Disordered" evidence="1">
    <location>
        <begin position="1"/>
        <end position="66"/>
    </location>
</feature>
<gene>
    <name evidence="2" type="ORF">ID128_00190</name>
</gene>
<name>A0A7L7YMR3_9RICK</name>
<evidence type="ECO:0000256" key="1">
    <source>
        <dbReference type="SAM" id="MobiDB-lite"/>
    </source>
</evidence>
<dbReference type="AlphaFoldDB" id="A0A7L7YMR3"/>
<dbReference type="KEGG" id="wms:ID128_00190"/>
<keyword evidence="3" id="KW-1185">Reference proteome</keyword>
<feature type="compositionally biased region" description="Basic and acidic residues" evidence="1">
    <location>
        <begin position="26"/>
        <end position="53"/>
    </location>
</feature>
<evidence type="ECO:0000313" key="2">
    <source>
        <dbReference type="EMBL" id="QOD38348.1"/>
    </source>
</evidence>
<evidence type="ECO:0000313" key="3">
    <source>
        <dbReference type="Proteomes" id="UP000516514"/>
    </source>
</evidence>
<protein>
    <submittedName>
        <fullName evidence="2">Uncharacterized protein</fullName>
    </submittedName>
</protein>
<reference evidence="2 3" key="1">
    <citation type="submission" date="2020-09" db="EMBL/GenBank/DDBJ databases">
        <title>An Earliest Endosymbiont, Wolbachia massiliensis sp. nov., Strain PL13 From the Bed Bug (Cimex hemipterius), Type strain of a New supergroup T.</title>
        <authorList>
            <person name="Laidoudi Y."/>
            <person name="Levasseur A."/>
            <person name="Medkour H."/>
            <person name="Maaloum M."/>
            <person name="BenKhedher M."/>
            <person name="Sambou M."/>
            <person name="Bassene H."/>
            <person name="Davoust B."/>
            <person name="Fenollar F."/>
            <person name="Raoult D."/>
            <person name="Mediannikov O."/>
        </authorList>
    </citation>
    <scope>NUCLEOTIDE SEQUENCE [LARGE SCALE GENOMIC DNA]</scope>
    <source>
        <strain evidence="2 3">PL13</strain>
    </source>
</reference>
<dbReference type="Proteomes" id="UP000516514">
    <property type="component" value="Chromosome"/>
</dbReference>
<sequence>MHSNTNSDYEKRKYGDNTAPGGGRIRASDVDPRRVDDFRERIRRKEEERKRNQSDGQGSSRSYSHS</sequence>
<accession>A0A7L7YMR3</accession>
<feature type="compositionally biased region" description="Polar residues" evidence="1">
    <location>
        <begin position="54"/>
        <end position="66"/>
    </location>
</feature>
<dbReference type="EMBL" id="CP061738">
    <property type="protein sequence ID" value="QOD38348.1"/>
    <property type="molecule type" value="Genomic_DNA"/>
</dbReference>
<dbReference type="RefSeq" id="WP_191111146.1">
    <property type="nucleotide sequence ID" value="NZ_CP061738.1"/>
</dbReference>
<proteinExistence type="predicted"/>